<dbReference type="EMBL" id="HBIR01056332">
    <property type="protein sequence ID" value="CAE0593496.1"/>
    <property type="molecule type" value="Transcribed_RNA"/>
</dbReference>
<gene>
    <name evidence="1" type="ORF">EHUX00137_LOCUS43867</name>
</gene>
<reference evidence="1" key="1">
    <citation type="submission" date="2021-01" db="EMBL/GenBank/DDBJ databases">
        <authorList>
            <person name="Corre E."/>
            <person name="Pelletier E."/>
            <person name="Niang G."/>
            <person name="Scheremetjew M."/>
            <person name="Finn R."/>
            <person name="Kale V."/>
            <person name="Holt S."/>
            <person name="Cochrane G."/>
            <person name="Meng A."/>
            <person name="Brown T."/>
            <person name="Cohen L."/>
        </authorList>
    </citation>
    <scope>NUCLEOTIDE SEQUENCE</scope>
    <source>
        <strain evidence="1">379</strain>
    </source>
</reference>
<name>A0A7S3TV72_EMIHU</name>
<sequence>MSAEPDREPLLALDVIDVDILPVVARVSASPTLLFALRRVCKLWRDAVDGIDRTSSVWIELLSAFGVQGRLPPEADKKAAFVMLLCEPRKLLRRCSVHVTAAPRVARLDDLPREELAELAARMCQTSADALALADTTLSGVDAEGEAAAETGSAGGGRRPLSLILREAMLEDLVGLLGWLMAVGEEAATSWRLLANDVLLRIPLCEPALALFGVLIEVAARGERSAWIPARMYDEWQTCAPALACRIADRVRGQSEDDKRHALASLESLSRKVGVRLLGSLNNNYARRLSLPTTASVGQAACDLLRTRLHSPPAVL</sequence>
<protein>
    <recommendedName>
        <fullName evidence="2">F-box domain-containing protein</fullName>
    </recommendedName>
</protein>
<organism evidence="1">
    <name type="scientific">Emiliania huxleyi</name>
    <name type="common">Coccolithophore</name>
    <name type="synonym">Pontosphaera huxleyi</name>
    <dbReference type="NCBI Taxonomy" id="2903"/>
    <lineage>
        <taxon>Eukaryota</taxon>
        <taxon>Haptista</taxon>
        <taxon>Haptophyta</taxon>
        <taxon>Prymnesiophyceae</taxon>
        <taxon>Isochrysidales</taxon>
        <taxon>Noelaerhabdaceae</taxon>
        <taxon>Emiliania</taxon>
    </lineage>
</organism>
<dbReference type="AlphaFoldDB" id="A0A7S3TV72"/>
<evidence type="ECO:0008006" key="2">
    <source>
        <dbReference type="Google" id="ProtNLM"/>
    </source>
</evidence>
<accession>A0A7S3TV72</accession>
<evidence type="ECO:0000313" key="1">
    <source>
        <dbReference type="EMBL" id="CAE0593496.1"/>
    </source>
</evidence>
<proteinExistence type="predicted"/>